<feature type="domain" description="RNA polymerase recycling bacterial C-terminal" evidence="2">
    <location>
        <begin position="1"/>
        <end position="286"/>
    </location>
</feature>
<feature type="coiled-coil region" evidence="1">
    <location>
        <begin position="210"/>
        <end position="249"/>
    </location>
</feature>
<proteinExistence type="predicted"/>
<evidence type="ECO:0000313" key="3">
    <source>
        <dbReference type="EMBL" id="HEC72828.1"/>
    </source>
</evidence>
<feature type="non-terminal residue" evidence="3">
    <location>
        <position position="1"/>
    </location>
</feature>
<dbReference type="Pfam" id="PF12137">
    <property type="entry name" value="RapA_C"/>
    <property type="match status" value="1"/>
</dbReference>
<dbReference type="Proteomes" id="UP000886384">
    <property type="component" value="Unassembled WGS sequence"/>
</dbReference>
<evidence type="ECO:0000256" key="1">
    <source>
        <dbReference type="SAM" id="Coils"/>
    </source>
</evidence>
<dbReference type="Gene3D" id="6.10.140.1500">
    <property type="match status" value="1"/>
</dbReference>
<comment type="caution">
    <text evidence="3">The sequence shown here is derived from an EMBL/GenBank/DDBJ whole genome shotgun (WGS) entry which is preliminary data.</text>
</comment>
<keyword evidence="1" id="KW-0175">Coiled coil</keyword>
<organism evidence="3">
    <name type="scientific">Methylophaga aminisulfidivorans</name>
    <dbReference type="NCBI Taxonomy" id="230105"/>
    <lineage>
        <taxon>Bacteria</taxon>
        <taxon>Pseudomonadati</taxon>
        <taxon>Pseudomonadota</taxon>
        <taxon>Gammaproteobacteria</taxon>
        <taxon>Thiotrichales</taxon>
        <taxon>Piscirickettsiaceae</taxon>
        <taxon>Methylophaga</taxon>
    </lineage>
</organism>
<evidence type="ECO:0000259" key="2">
    <source>
        <dbReference type="Pfam" id="PF12137"/>
    </source>
</evidence>
<dbReference type="EMBL" id="DRHY01000014">
    <property type="protein sequence ID" value="HEC72828.1"/>
    <property type="molecule type" value="Genomic_DNA"/>
</dbReference>
<reference evidence="3" key="1">
    <citation type="journal article" date="2020" name="mSystems">
        <title>Genome- and Community-Level Interaction Insights into Carbon Utilization and Element Cycling Functions of Hydrothermarchaeota in Hydrothermal Sediment.</title>
        <authorList>
            <person name="Zhou Z."/>
            <person name="Liu Y."/>
            <person name="Xu W."/>
            <person name="Pan J."/>
            <person name="Luo Z.H."/>
            <person name="Li M."/>
        </authorList>
    </citation>
    <scope>NUCLEOTIDE SEQUENCE [LARGE SCALE GENOMIC DNA]</scope>
    <source>
        <strain evidence="3">HyVt-380</strain>
    </source>
</reference>
<dbReference type="InterPro" id="IPR022737">
    <property type="entry name" value="RapA_C"/>
</dbReference>
<accession>A0A7C1ZFR3</accession>
<protein>
    <submittedName>
        <fullName evidence="3">RNA polymerase-associated protein RapA</fullName>
    </submittedName>
</protein>
<sequence length="291" mass="32786">EELQSGRHRLLERHSFNEEVAEDIVAEVESLSRPLELARFMDGVFDAFGVEQQSHSADSIIIEPGTHMQFAQFPGLPEDGLTATYKRRRALSREDMAFLTWEHPMVSGALDLVLSSELGNSAFCTLVTDDIKAGTLLLEAIFVMKTVAERDLQIQRYIADSHLRVLVDERGKQYQSIFEEDNFNQLAGRIPRATAQELIRHARQPIETLVTRAKTAVEDVEAELKQQAMQAMNTELAQEQERLMALAKVNPNIRQQELDYLSQLQTRLQEGILAASLSLDAIRVAIVTEGK</sequence>
<dbReference type="GO" id="GO:0016817">
    <property type="term" value="F:hydrolase activity, acting on acid anhydrides"/>
    <property type="evidence" value="ECO:0007669"/>
    <property type="project" value="InterPro"/>
</dbReference>
<gene>
    <name evidence="3" type="ORF">ENI26_00460</name>
</gene>
<dbReference type="AlphaFoldDB" id="A0A7C1ZFR3"/>
<dbReference type="Gene3D" id="3.30.360.80">
    <property type="match status" value="1"/>
</dbReference>
<name>A0A7C1ZFR3_9GAMM</name>